<dbReference type="RefSeq" id="WP_012300409.1">
    <property type="nucleotide sequence ID" value="NC_010408.1"/>
</dbReference>
<dbReference type="OrthoDB" id="4919249at2"/>
<dbReference type="AlphaFoldDB" id="B0RJF3"/>
<name>B0RJF3_CLASE</name>
<dbReference type="eggNOG" id="ENOG502Z9UW">
    <property type="taxonomic scope" value="Bacteria"/>
</dbReference>
<keyword evidence="3" id="KW-1185">Reference proteome</keyword>
<reference evidence="2 3" key="1">
    <citation type="journal article" date="2008" name="J. Bacteriol.">
        <title>Genome of the actinomycete plant pathogen Clavibacter michiganensis subsp. sepedonicus suggests recent niche adaptation.</title>
        <authorList>
            <person name="Bentley S.D."/>
            <person name="Corton C."/>
            <person name="Brown S.E."/>
            <person name="Barron A."/>
            <person name="Clark L."/>
            <person name="Doggett J."/>
            <person name="Harris B."/>
            <person name="Ormond D."/>
            <person name="Quail M.A."/>
            <person name="May G."/>
            <person name="Francis D."/>
            <person name="Knudson D."/>
            <person name="Parkhill J."/>
            <person name="Ishimaru C.A."/>
        </authorList>
    </citation>
    <scope>NUCLEOTIDE SEQUENCE [LARGE SCALE GENOMIC DNA]</scope>
    <source>
        <strain evidence="3">ATCC 33113 / DSM 20744 / JCM 9667 / LMG 2889 / ICMP 2535 / C-1</strain>
    </source>
</reference>
<accession>B0RJF3</accession>
<dbReference type="KEGG" id="cms:pCSL0100"/>
<evidence type="ECO:0000256" key="1">
    <source>
        <dbReference type="SAM" id="MobiDB-lite"/>
    </source>
</evidence>
<evidence type="ECO:0000313" key="2">
    <source>
        <dbReference type="EMBL" id="CAQ03343.1"/>
    </source>
</evidence>
<dbReference type="Proteomes" id="UP000001318">
    <property type="component" value="Plasmid pCSL1"/>
</dbReference>
<geneLocation type="plasmid" evidence="2 3">
    <name>pCSL1</name>
</geneLocation>
<proteinExistence type="predicted"/>
<dbReference type="GeneID" id="29472888"/>
<organism evidence="2 3">
    <name type="scientific">Clavibacter sepedonicus</name>
    <name type="common">Clavibacter michiganensis subsp. sepedonicus</name>
    <dbReference type="NCBI Taxonomy" id="31964"/>
    <lineage>
        <taxon>Bacteria</taxon>
        <taxon>Bacillati</taxon>
        <taxon>Actinomycetota</taxon>
        <taxon>Actinomycetes</taxon>
        <taxon>Micrococcales</taxon>
        <taxon>Microbacteriaceae</taxon>
        <taxon>Clavibacter</taxon>
    </lineage>
</organism>
<feature type="compositionally biased region" description="Polar residues" evidence="1">
    <location>
        <begin position="25"/>
        <end position="34"/>
    </location>
</feature>
<protein>
    <submittedName>
        <fullName evidence="2">Uncharacterized protein</fullName>
    </submittedName>
</protein>
<feature type="region of interest" description="Disordered" evidence="1">
    <location>
        <begin position="25"/>
        <end position="45"/>
    </location>
</feature>
<evidence type="ECO:0000313" key="3">
    <source>
        <dbReference type="Proteomes" id="UP000001318"/>
    </source>
</evidence>
<dbReference type="HOGENOM" id="CLU_479701_0_0_11"/>
<keyword evidence="2" id="KW-0614">Plasmid</keyword>
<dbReference type="EMBL" id="AM849036">
    <property type="protein sequence ID" value="CAQ03343.1"/>
    <property type="molecule type" value="Genomic_DNA"/>
</dbReference>
<gene>
    <name evidence="2" type="ordered locus">pCSL0100</name>
</gene>
<sequence length="543" mass="60279">MSDIDYRPHGWTPKDVPTIWVDHTTGQGVTSDGTSVKPKIGQRRKNPNLTDLLDTAASYGATRIMLSGRVPEPAPGVRHWLYVQTPGWTPGTHWIGAGVPPTGRFQHATTGHKVEVRTVAEWFGDLPLTPAQARLTWDTLAAVIASVDERARLMLSPAATGTNLWAWSLPKNVNPVPISEEIDEEQHRTSGQHHYEHLVAGPSFEEHEDCVPMIDPVKTRKISTFAHVDGRFMYAALCRELGIGPAVRLNRSAAYELMTTNPYARARYHVRFTVPADWRHVGILGMRHFRVEDGWYYPNRPGATGETWADAAEISVALNAGWLIDPLEAIVFQKAKPLDTFAERMIRARDRVTQNPEIPVPMQRALSTALRSIMIYTIGALASSGREQTRVVTNPMEIPPEFQRSVQRHGELYIFRVPSTINTRTQRMYHPELAWQIWGRGRARVLDAPTAFGNHTGGALKLAPHTLIGINGDALYTTHVPQWSLPQEHDGGDDGKTGRLRLVSVIEGSFNTPATLDARTALRARADRVGPAGAWAPRVSEAD</sequence>